<reference evidence="2 3" key="1">
    <citation type="submission" date="2017-07" db="EMBL/GenBank/DDBJ databases">
        <title>Leptospira spp. isolated from tropical soils.</title>
        <authorList>
            <person name="Thibeaux R."/>
            <person name="Iraola G."/>
            <person name="Ferres I."/>
            <person name="Bierque E."/>
            <person name="Girault D."/>
            <person name="Soupe-Gilbert M.-E."/>
            <person name="Picardeau M."/>
            <person name="Goarant C."/>
        </authorList>
    </citation>
    <scope>NUCLEOTIDE SEQUENCE [LARGE SCALE GENOMIC DNA]</scope>
    <source>
        <strain evidence="2 3">FH4-C-A2</strain>
    </source>
</reference>
<dbReference type="Proteomes" id="UP000231926">
    <property type="component" value="Unassembled WGS sequence"/>
</dbReference>
<protein>
    <submittedName>
        <fullName evidence="2">Fibronectin-binding protein</fullName>
    </submittedName>
</protein>
<dbReference type="OrthoDB" id="9810038at2"/>
<keyword evidence="1" id="KW-0732">Signal</keyword>
<dbReference type="AlphaFoldDB" id="A0A2M9Y8R5"/>
<keyword evidence="3" id="KW-1185">Reference proteome</keyword>
<dbReference type="RefSeq" id="WP_100711493.1">
    <property type="nucleotide sequence ID" value="NZ_NPDR01000009.1"/>
</dbReference>
<organism evidence="2 3">
    <name type="scientific">Leptospira saintgironsiae</name>
    <dbReference type="NCBI Taxonomy" id="2023183"/>
    <lineage>
        <taxon>Bacteria</taxon>
        <taxon>Pseudomonadati</taxon>
        <taxon>Spirochaetota</taxon>
        <taxon>Spirochaetia</taxon>
        <taxon>Leptospirales</taxon>
        <taxon>Leptospiraceae</taxon>
        <taxon>Leptospira</taxon>
    </lineage>
</organism>
<evidence type="ECO:0000313" key="3">
    <source>
        <dbReference type="Proteomes" id="UP000231926"/>
    </source>
</evidence>
<evidence type="ECO:0000313" key="2">
    <source>
        <dbReference type="EMBL" id="PJZ47968.1"/>
    </source>
</evidence>
<name>A0A2M9Y8R5_9LEPT</name>
<dbReference type="EMBL" id="NPDR01000009">
    <property type="protein sequence ID" value="PJZ47968.1"/>
    <property type="molecule type" value="Genomic_DNA"/>
</dbReference>
<feature type="signal peptide" evidence="1">
    <location>
        <begin position="1"/>
        <end position="27"/>
    </location>
</feature>
<accession>A0A2M9Y8R5</accession>
<sequence>MFRNPKAKIIALFTVIALTVSFSYLSAQSLNVYGTYKVTGTNPDGSKYRGSVTVTLNEDGSYNFQWSVGNSFSGTGSLSGNTLTVDWGDTYPVIYTVKSGGSRLEGTWGNGTGTEILSK</sequence>
<feature type="chain" id="PRO_5014709133" evidence="1">
    <location>
        <begin position="28"/>
        <end position="119"/>
    </location>
</feature>
<evidence type="ECO:0000256" key="1">
    <source>
        <dbReference type="SAM" id="SignalP"/>
    </source>
</evidence>
<gene>
    <name evidence="2" type="ORF">CH362_16905</name>
</gene>
<proteinExistence type="predicted"/>
<comment type="caution">
    <text evidence="2">The sequence shown here is derived from an EMBL/GenBank/DDBJ whole genome shotgun (WGS) entry which is preliminary data.</text>
</comment>